<organism evidence="2 3">
    <name type="scientific">Thalassobaculum litoreum DSM 18839</name>
    <dbReference type="NCBI Taxonomy" id="1123362"/>
    <lineage>
        <taxon>Bacteria</taxon>
        <taxon>Pseudomonadati</taxon>
        <taxon>Pseudomonadota</taxon>
        <taxon>Alphaproteobacteria</taxon>
        <taxon>Rhodospirillales</taxon>
        <taxon>Thalassobaculaceae</taxon>
        <taxon>Thalassobaculum</taxon>
    </lineage>
</organism>
<accession>A0A8G2BL15</accession>
<evidence type="ECO:0000313" key="2">
    <source>
        <dbReference type="EMBL" id="SDF88223.1"/>
    </source>
</evidence>
<evidence type="ECO:0000313" key="3">
    <source>
        <dbReference type="Proteomes" id="UP000198615"/>
    </source>
</evidence>
<sequence>MLLIAGCGTVERSPVPDASTPVGPLDLERPVGRATGRQLLALKNDPDRCRATLAASRLQVRALENRRNGAFCHYSDVVQILRSTVPYSGPVHLTCPMAAALYLWERDIVAPAAVKYLSSRLVRIDHMGTYSCRRRQGGSSNRPSEHATANAIDVSGFRLEDGRRVTVLGDWSQGTTAERAFLREIRDRACGLFQVVLSPDYNAAHRDHFHLDMGDWGVCR</sequence>
<gene>
    <name evidence="2" type="ORF">SAMN05660686_02671</name>
</gene>
<evidence type="ECO:0000259" key="1">
    <source>
        <dbReference type="Pfam" id="PF06904"/>
    </source>
</evidence>
<dbReference type="Pfam" id="PF06904">
    <property type="entry name" value="Extensin-like_C"/>
    <property type="match status" value="1"/>
</dbReference>
<proteinExistence type="predicted"/>
<feature type="domain" description="Extensin-like C-terminal" evidence="1">
    <location>
        <begin position="48"/>
        <end position="220"/>
    </location>
</feature>
<dbReference type="InterPro" id="IPR009683">
    <property type="entry name" value="Extensin-like_C"/>
</dbReference>
<reference evidence="2 3" key="1">
    <citation type="submission" date="2016-10" db="EMBL/GenBank/DDBJ databases">
        <authorList>
            <person name="Varghese N."/>
            <person name="Submissions S."/>
        </authorList>
    </citation>
    <scope>NUCLEOTIDE SEQUENCE [LARGE SCALE GENOMIC DNA]</scope>
    <source>
        <strain evidence="2 3">DSM 18839</strain>
    </source>
</reference>
<dbReference type="AlphaFoldDB" id="A0A8G2BL15"/>
<keyword evidence="3" id="KW-1185">Reference proteome</keyword>
<dbReference type="Proteomes" id="UP000198615">
    <property type="component" value="Unassembled WGS sequence"/>
</dbReference>
<name>A0A8G2BL15_9PROT</name>
<dbReference type="EMBL" id="FNBW01000007">
    <property type="protein sequence ID" value="SDF88223.1"/>
    <property type="molecule type" value="Genomic_DNA"/>
</dbReference>
<comment type="caution">
    <text evidence="2">The sequence shown here is derived from an EMBL/GenBank/DDBJ whole genome shotgun (WGS) entry which is preliminary data.</text>
</comment>
<protein>
    <submittedName>
        <fullName evidence="2">Uncharacterized conserved protein</fullName>
    </submittedName>
</protein>